<feature type="domain" description="Sigma-54 factor interaction" evidence="6">
    <location>
        <begin position="133"/>
        <end position="363"/>
    </location>
</feature>
<evidence type="ECO:0000259" key="6">
    <source>
        <dbReference type="PROSITE" id="PS50045"/>
    </source>
</evidence>
<comment type="caution">
    <text evidence="7">The sequence shown here is derived from an EMBL/GenBank/DDBJ whole genome shotgun (WGS) entry which is preliminary data.</text>
</comment>
<dbReference type="Gene3D" id="1.10.10.60">
    <property type="entry name" value="Homeodomain-like"/>
    <property type="match status" value="1"/>
</dbReference>
<dbReference type="Gene3D" id="1.10.8.60">
    <property type="match status" value="1"/>
</dbReference>
<keyword evidence="1" id="KW-0547">Nucleotide-binding</keyword>
<dbReference type="SUPFAM" id="SSF46689">
    <property type="entry name" value="Homeodomain-like"/>
    <property type="match status" value="1"/>
</dbReference>
<dbReference type="EMBL" id="NVUL01000004">
    <property type="protein sequence ID" value="PCI81617.1"/>
    <property type="molecule type" value="Genomic_DNA"/>
</dbReference>
<dbReference type="InterPro" id="IPR002078">
    <property type="entry name" value="Sigma_54_int"/>
</dbReference>
<evidence type="ECO:0000313" key="8">
    <source>
        <dbReference type="Proteomes" id="UP000218767"/>
    </source>
</evidence>
<proteinExistence type="predicted"/>
<reference evidence="8" key="1">
    <citation type="submission" date="2017-08" db="EMBL/GenBank/DDBJ databases">
        <title>A dynamic microbial community with high functional redundancy inhabits the cold, oxic subseafloor aquifer.</title>
        <authorList>
            <person name="Tully B.J."/>
            <person name="Wheat C.G."/>
            <person name="Glazer B.T."/>
            <person name="Huber J.A."/>
        </authorList>
    </citation>
    <scope>NUCLEOTIDE SEQUENCE [LARGE SCALE GENOMIC DNA]</scope>
</reference>
<keyword evidence="2" id="KW-0067">ATP-binding</keyword>
<dbReference type="InterPro" id="IPR003593">
    <property type="entry name" value="AAA+_ATPase"/>
</dbReference>
<organism evidence="7 8">
    <name type="scientific">SAR86 cluster bacterium</name>
    <dbReference type="NCBI Taxonomy" id="2030880"/>
    <lineage>
        <taxon>Bacteria</taxon>
        <taxon>Pseudomonadati</taxon>
        <taxon>Pseudomonadota</taxon>
        <taxon>Gammaproteobacteria</taxon>
        <taxon>SAR86 cluster</taxon>
    </lineage>
</organism>
<dbReference type="FunFam" id="3.40.50.300:FF:000006">
    <property type="entry name" value="DNA-binding transcriptional regulator NtrC"/>
    <property type="match status" value="1"/>
</dbReference>
<keyword evidence="5" id="KW-0804">Transcription</keyword>
<dbReference type="InterPro" id="IPR058031">
    <property type="entry name" value="AAA_lid_NorR"/>
</dbReference>
<dbReference type="InterPro" id="IPR011006">
    <property type="entry name" value="CheY-like_superfamily"/>
</dbReference>
<dbReference type="PANTHER" id="PTHR32071">
    <property type="entry name" value="TRANSCRIPTIONAL REGULATORY PROTEIN"/>
    <property type="match status" value="1"/>
</dbReference>
<sequence length="472" mass="52596">MQDISLIITDDKIISANMNTVFGFIQKEVTFAGSGKEAKNILQGSDRILLAFVLLSEEQEEKQVLALLRSSYPEISTHLIIAPEETSSSLKVPAGVTNYLHFPVDFESLMHTIKKAEISRNNLDRRKGLPISLTGNSDEIQEVESLIRQVSQADANVLLLGESGTGKEIVARAIHQFSLRADGPFIAVNCGAIPPELLESELFGHEKGAFTGATNSRRGRFELAKGGTLFLDEIGDMPMPMQVKLLRVIQERTFERVGGMKTIASNVRLIAATHQDLEQRIAEGEFRTDLFYRLNVFPIKLPPLRNRTSDIPLLLKEFSEKICLQLGKSTAIEFDDSAIEALSQHPLPGNVREIENLVERLSILRPGETISADLLPPKYKSLLALPERTQHFVQRPNIEPRAPSIKFDSGTINLKQHLSALEKSLIFQALDDTDWVVSKAARVLTLRRTTLIQKIRKLGIRSENRQPQAISA</sequence>
<dbReference type="InterPro" id="IPR009057">
    <property type="entry name" value="Homeodomain-like_sf"/>
</dbReference>
<dbReference type="PANTHER" id="PTHR32071:SF117">
    <property type="entry name" value="PTS-DEPENDENT DIHYDROXYACETONE KINASE OPERON REGULATORY PROTEIN-RELATED"/>
    <property type="match status" value="1"/>
</dbReference>
<keyword evidence="3" id="KW-0805">Transcription regulation</keyword>
<dbReference type="InterPro" id="IPR002197">
    <property type="entry name" value="HTH_Fis"/>
</dbReference>
<dbReference type="CDD" id="cd00009">
    <property type="entry name" value="AAA"/>
    <property type="match status" value="1"/>
</dbReference>
<protein>
    <submittedName>
        <fullName evidence="7">Sigma-54-dependent Fis family transcriptional regulator</fullName>
    </submittedName>
</protein>
<evidence type="ECO:0000256" key="5">
    <source>
        <dbReference type="ARBA" id="ARBA00023163"/>
    </source>
</evidence>
<dbReference type="SMART" id="SM00382">
    <property type="entry name" value="AAA"/>
    <property type="match status" value="1"/>
</dbReference>
<dbReference type="Pfam" id="PF02954">
    <property type="entry name" value="HTH_8"/>
    <property type="match status" value="1"/>
</dbReference>
<dbReference type="SUPFAM" id="SSF52172">
    <property type="entry name" value="CheY-like"/>
    <property type="match status" value="1"/>
</dbReference>
<keyword evidence="4" id="KW-0238">DNA-binding</keyword>
<evidence type="ECO:0000256" key="3">
    <source>
        <dbReference type="ARBA" id="ARBA00023015"/>
    </source>
</evidence>
<dbReference type="GO" id="GO:0043565">
    <property type="term" value="F:sequence-specific DNA binding"/>
    <property type="evidence" value="ECO:0007669"/>
    <property type="project" value="InterPro"/>
</dbReference>
<name>A0A2A4XHR4_9GAMM</name>
<evidence type="ECO:0000256" key="1">
    <source>
        <dbReference type="ARBA" id="ARBA00022741"/>
    </source>
</evidence>
<evidence type="ECO:0000256" key="2">
    <source>
        <dbReference type="ARBA" id="ARBA00022840"/>
    </source>
</evidence>
<evidence type="ECO:0000313" key="7">
    <source>
        <dbReference type="EMBL" id="PCI81617.1"/>
    </source>
</evidence>
<accession>A0A2A4XHR4</accession>
<dbReference type="AlphaFoldDB" id="A0A2A4XHR4"/>
<dbReference type="Gene3D" id="3.40.50.300">
    <property type="entry name" value="P-loop containing nucleotide triphosphate hydrolases"/>
    <property type="match status" value="1"/>
</dbReference>
<dbReference type="InterPro" id="IPR027417">
    <property type="entry name" value="P-loop_NTPase"/>
</dbReference>
<dbReference type="PRINTS" id="PR01590">
    <property type="entry name" value="HTHFIS"/>
</dbReference>
<dbReference type="PROSITE" id="PS50045">
    <property type="entry name" value="SIGMA54_INTERACT_4"/>
    <property type="match status" value="1"/>
</dbReference>
<dbReference type="Pfam" id="PF25601">
    <property type="entry name" value="AAA_lid_14"/>
    <property type="match status" value="1"/>
</dbReference>
<dbReference type="GO" id="GO:0005524">
    <property type="term" value="F:ATP binding"/>
    <property type="evidence" value="ECO:0007669"/>
    <property type="project" value="UniProtKB-KW"/>
</dbReference>
<dbReference type="Proteomes" id="UP000218767">
    <property type="component" value="Unassembled WGS sequence"/>
</dbReference>
<dbReference type="Gene3D" id="3.40.50.2300">
    <property type="match status" value="1"/>
</dbReference>
<evidence type="ECO:0000256" key="4">
    <source>
        <dbReference type="ARBA" id="ARBA00023125"/>
    </source>
</evidence>
<gene>
    <name evidence="7" type="ORF">COB20_01305</name>
</gene>
<dbReference type="PROSITE" id="PS00675">
    <property type="entry name" value="SIGMA54_INTERACT_1"/>
    <property type="match status" value="1"/>
</dbReference>
<dbReference type="Pfam" id="PF00158">
    <property type="entry name" value="Sigma54_activat"/>
    <property type="match status" value="1"/>
</dbReference>
<dbReference type="SUPFAM" id="SSF52540">
    <property type="entry name" value="P-loop containing nucleoside triphosphate hydrolases"/>
    <property type="match status" value="1"/>
</dbReference>
<dbReference type="GO" id="GO:0006355">
    <property type="term" value="P:regulation of DNA-templated transcription"/>
    <property type="evidence" value="ECO:0007669"/>
    <property type="project" value="InterPro"/>
</dbReference>
<dbReference type="InterPro" id="IPR025662">
    <property type="entry name" value="Sigma_54_int_dom_ATP-bd_1"/>
</dbReference>